<feature type="non-terminal residue" evidence="3">
    <location>
        <position position="1"/>
    </location>
</feature>
<proteinExistence type="predicted"/>
<organism evidence="3 4">
    <name type="scientific">Sphaerosporella brunnea</name>
    <dbReference type="NCBI Taxonomy" id="1250544"/>
    <lineage>
        <taxon>Eukaryota</taxon>
        <taxon>Fungi</taxon>
        <taxon>Dikarya</taxon>
        <taxon>Ascomycota</taxon>
        <taxon>Pezizomycotina</taxon>
        <taxon>Pezizomycetes</taxon>
        <taxon>Pezizales</taxon>
        <taxon>Pyronemataceae</taxon>
        <taxon>Sphaerosporella</taxon>
    </lineage>
</organism>
<dbReference type="GO" id="GO:0000379">
    <property type="term" value="P:tRNA-type intron splice site recognition and cleavage"/>
    <property type="evidence" value="ECO:0007669"/>
    <property type="project" value="InterPro"/>
</dbReference>
<keyword evidence="4" id="KW-1185">Reference proteome</keyword>
<evidence type="ECO:0000313" key="3">
    <source>
        <dbReference type="EMBL" id="KAA8904638.1"/>
    </source>
</evidence>
<comment type="caution">
    <text evidence="3">The sequence shown here is derived from an EMBL/GenBank/DDBJ whole genome shotgun (WGS) entry which is preliminary data.</text>
</comment>
<dbReference type="InterPro" id="IPR042777">
    <property type="entry name" value="Sen15_fungi"/>
</dbReference>
<reference evidence="3 4" key="1">
    <citation type="submission" date="2019-09" db="EMBL/GenBank/DDBJ databases">
        <title>Draft genome of the ectomycorrhizal ascomycete Sphaerosporella brunnea.</title>
        <authorList>
            <consortium name="DOE Joint Genome Institute"/>
            <person name="Benucci G.M."/>
            <person name="Marozzi G."/>
            <person name="Antonielli L."/>
            <person name="Sanchez S."/>
            <person name="Marco P."/>
            <person name="Wang X."/>
            <person name="Falini L.B."/>
            <person name="Barry K."/>
            <person name="Haridas S."/>
            <person name="Lipzen A."/>
            <person name="Labutti K."/>
            <person name="Grigoriev I.V."/>
            <person name="Murat C."/>
            <person name="Martin F."/>
            <person name="Albertini E."/>
            <person name="Donnini D."/>
            <person name="Bonito G."/>
        </authorList>
    </citation>
    <scope>NUCLEOTIDE SEQUENCE [LARGE SCALE GENOMIC DNA]</scope>
    <source>
        <strain evidence="3 4">Sb_GMNB300</strain>
    </source>
</reference>
<dbReference type="EMBL" id="VXIS01000105">
    <property type="protein sequence ID" value="KAA8904638.1"/>
    <property type="molecule type" value="Genomic_DNA"/>
</dbReference>
<dbReference type="PANTHER" id="PTHR28518">
    <property type="entry name" value="TRNA-SPLICING ENDONUCLEASE SUBUNIT SEN15"/>
    <property type="match status" value="1"/>
</dbReference>
<dbReference type="PANTHER" id="PTHR28518:SF1">
    <property type="entry name" value="TRNA-SPLICING ENDONUCLEASE SUBUNIT SEN15"/>
    <property type="match status" value="1"/>
</dbReference>
<dbReference type="SUPFAM" id="SSF53032">
    <property type="entry name" value="tRNA-intron endonuclease catalytic domain-like"/>
    <property type="match status" value="1"/>
</dbReference>
<dbReference type="InterPro" id="IPR018593">
    <property type="entry name" value="tRNA-endonuc_su_Sen15"/>
</dbReference>
<dbReference type="Proteomes" id="UP000326924">
    <property type="component" value="Unassembled WGS sequence"/>
</dbReference>
<sequence length="55" mass="6347">EKWSPKKMAEVFDSLPAGDWDVDVKGGLRKKRLLLAEDSTVVYYFIHDGVVKPRR</sequence>
<dbReference type="InParanoid" id="A0A5J5EWE4"/>
<dbReference type="InterPro" id="IPR036167">
    <property type="entry name" value="tRNA_intron_Endo_cat-like_sf"/>
</dbReference>
<evidence type="ECO:0000259" key="2">
    <source>
        <dbReference type="Pfam" id="PF09631"/>
    </source>
</evidence>
<accession>A0A5J5EWE4</accession>
<feature type="non-terminal residue" evidence="3">
    <location>
        <position position="55"/>
    </location>
</feature>
<dbReference type="AlphaFoldDB" id="A0A5J5EWE4"/>
<evidence type="ECO:0000313" key="4">
    <source>
        <dbReference type="Proteomes" id="UP000326924"/>
    </source>
</evidence>
<gene>
    <name evidence="3" type="ORF">FN846DRAFT_756298</name>
</gene>
<keyword evidence="1" id="KW-0819">tRNA processing</keyword>
<dbReference type="GO" id="GO:0000214">
    <property type="term" value="C:tRNA-intron endonuclease complex"/>
    <property type="evidence" value="ECO:0007669"/>
    <property type="project" value="InterPro"/>
</dbReference>
<dbReference type="Pfam" id="PF09631">
    <property type="entry name" value="Sen15"/>
    <property type="match status" value="1"/>
</dbReference>
<name>A0A5J5EWE4_9PEZI</name>
<feature type="domain" description="tRNA-splicing endonuclease subunit Sen15" evidence="2">
    <location>
        <begin position="1"/>
        <end position="55"/>
    </location>
</feature>
<evidence type="ECO:0000256" key="1">
    <source>
        <dbReference type="ARBA" id="ARBA00022694"/>
    </source>
</evidence>
<protein>
    <recommendedName>
        <fullName evidence="2">tRNA-splicing endonuclease subunit Sen15 domain-containing protein</fullName>
    </recommendedName>
</protein>
<dbReference type="GO" id="GO:0000213">
    <property type="term" value="F:tRNA-intron lyase activity"/>
    <property type="evidence" value="ECO:0007669"/>
    <property type="project" value="TreeGrafter"/>
</dbReference>